<evidence type="ECO:0000256" key="2">
    <source>
        <dbReference type="ARBA" id="ARBA00022679"/>
    </source>
</evidence>
<feature type="active site" description="Proton donor/acceptor" evidence="6">
    <location>
        <position position="208"/>
    </location>
</feature>
<keyword evidence="5 6" id="KW-0961">Cell wall biogenesis/degradation</keyword>
<gene>
    <name evidence="10" type="ORF">E9934_00690</name>
</gene>
<organism evidence="10 11">
    <name type="scientific">Nocardioides caeni</name>
    <dbReference type="NCBI Taxonomy" id="574700"/>
    <lineage>
        <taxon>Bacteria</taxon>
        <taxon>Bacillati</taxon>
        <taxon>Actinomycetota</taxon>
        <taxon>Actinomycetes</taxon>
        <taxon>Propionibacteriales</taxon>
        <taxon>Nocardioidaceae</taxon>
        <taxon>Nocardioides</taxon>
    </lineage>
</organism>
<dbReference type="PANTHER" id="PTHR30582:SF2">
    <property type="entry name" value="L,D-TRANSPEPTIDASE YCIB-RELATED"/>
    <property type="match status" value="1"/>
</dbReference>
<feature type="compositionally biased region" description="Low complexity" evidence="7">
    <location>
        <begin position="70"/>
        <end position="83"/>
    </location>
</feature>
<dbReference type="InterPro" id="IPR038063">
    <property type="entry name" value="Transpep_catalytic_dom"/>
</dbReference>
<keyword evidence="8" id="KW-1133">Transmembrane helix</keyword>
<evidence type="ECO:0000313" key="10">
    <source>
        <dbReference type="EMBL" id="THV18201.1"/>
    </source>
</evidence>
<dbReference type="GO" id="GO:0005576">
    <property type="term" value="C:extracellular region"/>
    <property type="evidence" value="ECO:0007669"/>
    <property type="project" value="TreeGrafter"/>
</dbReference>
<dbReference type="PANTHER" id="PTHR30582">
    <property type="entry name" value="L,D-TRANSPEPTIDASE"/>
    <property type="match status" value="1"/>
</dbReference>
<keyword evidence="2" id="KW-0808">Transferase</keyword>
<dbReference type="InterPro" id="IPR005490">
    <property type="entry name" value="LD_TPept_cat_dom"/>
</dbReference>
<dbReference type="CDD" id="cd16913">
    <property type="entry name" value="YkuD_like"/>
    <property type="match status" value="1"/>
</dbReference>
<dbReference type="Pfam" id="PF03734">
    <property type="entry name" value="YkuD"/>
    <property type="match status" value="1"/>
</dbReference>
<dbReference type="UniPathway" id="UPA00219"/>
<evidence type="ECO:0000313" key="11">
    <source>
        <dbReference type="Proteomes" id="UP000307087"/>
    </source>
</evidence>
<keyword evidence="3 6" id="KW-0133">Cell shape</keyword>
<sequence>MGKHALERSRRRPRGGARRATTGPVRPRYGRIAILVSAVIVTTISVAGGLGIFPSTSPGSDAAASTSGMASAPSDSVDAASPTRTERAPAGRTTPRTAATSPITDAGGRVSATSGSTQLPARSGSGRRVVFSESAQRVWLVEDDAGDDDGDEVVRTYLASGSIYDNLDPGTYEVFSRSRHAVGIDDSGTMEYFVRFTYGNEGAAIGFHSIPVADGEPVQTLDQLGTPLSHGCIRQRLQDAIELWDFAPIGTTVVVTA</sequence>
<feature type="region of interest" description="Disordered" evidence="7">
    <location>
        <begin position="1"/>
        <end position="24"/>
    </location>
</feature>
<dbReference type="GO" id="GO:0071972">
    <property type="term" value="F:peptidoglycan L,D-transpeptidase activity"/>
    <property type="evidence" value="ECO:0007669"/>
    <property type="project" value="TreeGrafter"/>
</dbReference>
<evidence type="ECO:0000256" key="4">
    <source>
        <dbReference type="ARBA" id="ARBA00022984"/>
    </source>
</evidence>
<evidence type="ECO:0000256" key="6">
    <source>
        <dbReference type="PROSITE-ProRule" id="PRU01373"/>
    </source>
</evidence>
<evidence type="ECO:0000256" key="8">
    <source>
        <dbReference type="SAM" id="Phobius"/>
    </source>
</evidence>
<comment type="pathway">
    <text evidence="1 6">Cell wall biogenesis; peptidoglycan biosynthesis.</text>
</comment>
<keyword evidence="8" id="KW-0812">Transmembrane</keyword>
<dbReference type="SUPFAM" id="SSF141523">
    <property type="entry name" value="L,D-transpeptidase catalytic domain-like"/>
    <property type="match status" value="1"/>
</dbReference>
<feature type="active site" description="Nucleophile" evidence="6">
    <location>
        <position position="232"/>
    </location>
</feature>
<keyword evidence="11" id="KW-1185">Reference proteome</keyword>
<proteinExistence type="predicted"/>
<dbReference type="GO" id="GO:0018104">
    <property type="term" value="P:peptidoglycan-protein cross-linking"/>
    <property type="evidence" value="ECO:0007669"/>
    <property type="project" value="TreeGrafter"/>
</dbReference>
<evidence type="ECO:0000259" key="9">
    <source>
        <dbReference type="PROSITE" id="PS52029"/>
    </source>
</evidence>
<feature type="compositionally biased region" description="Polar residues" evidence="7">
    <location>
        <begin position="111"/>
        <end position="120"/>
    </location>
</feature>
<feature type="domain" description="L,D-TPase catalytic" evidence="9">
    <location>
        <begin position="127"/>
        <end position="256"/>
    </location>
</feature>
<dbReference type="RefSeq" id="WP_136560917.1">
    <property type="nucleotide sequence ID" value="NZ_BAABLS010000002.1"/>
</dbReference>
<evidence type="ECO:0000256" key="1">
    <source>
        <dbReference type="ARBA" id="ARBA00004752"/>
    </source>
</evidence>
<dbReference type="EMBL" id="STGW01000001">
    <property type="protein sequence ID" value="THV18201.1"/>
    <property type="molecule type" value="Genomic_DNA"/>
</dbReference>
<evidence type="ECO:0000256" key="5">
    <source>
        <dbReference type="ARBA" id="ARBA00023316"/>
    </source>
</evidence>
<dbReference type="GO" id="GO:0008360">
    <property type="term" value="P:regulation of cell shape"/>
    <property type="evidence" value="ECO:0007669"/>
    <property type="project" value="UniProtKB-UniRule"/>
</dbReference>
<name>A0A4S8NP01_9ACTN</name>
<feature type="compositionally biased region" description="Polar residues" evidence="7">
    <location>
        <begin position="57"/>
        <end position="69"/>
    </location>
</feature>
<dbReference type="OrthoDB" id="5242394at2"/>
<dbReference type="AlphaFoldDB" id="A0A4S8NP01"/>
<dbReference type="InterPro" id="IPR050979">
    <property type="entry name" value="LD-transpeptidase"/>
</dbReference>
<evidence type="ECO:0000256" key="3">
    <source>
        <dbReference type="ARBA" id="ARBA00022960"/>
    </source>
</evidence>
<keyword evidence="4 6" id="KW-0573">Peptidoglycan synthesis</keyword>
<keyword evidence="8" id="KW-0472">Membrane</keyword>
<dbReference type="Proteomes" id="UP000307087">
    <property type="component" value="Unassembled WGS sequence"/>
</dbReference>
<comment type="caution">
    <text evidence="10">The sequence shown here is derived from an EMBL/GenBank/DDBJ whole genome shotgun (WGS) entry which is preliminary data.</text>
</comment>
<dbReference type="GO" id="GO:0071555">
    <property type="term" value="P:cell wall organization"/>
    <property type="evidence" value="ECO:0007669"/>
    <property type="project" value="UniProtKB-UniRule"/>
</dbReference>
<dbReference type="Gene3D" id="2.40.440.10">
    <property type="entry name" value="L,D-transpeptidase catalytic domain-like"/>
    <property type="match status" value="1"/>
</dbReference>
<feature type="compositionally biased region" description="Low complexity" evidence="7">
    <location>
        <begin position="90"/>
        <end position="104"/>
    </location>
</feature>
<accession>A0A4S8NP01</accession>
<evidence type="ECO:0000256" key="7">
    <source>
        <dbReference type="SAM" id="MobiDB-lite"/>
    </source>
</evidence>
<dbReference type="GO" id="GO:0016740">
    <property type="term" value="F:transferase activity"/>
    <property type="evidence" value="ECO:0007669"/>
    <property type="project" value="UniProtKB-KW"/>
</dbReference>
<reference evidence="10 11" key="1">
    <citation type="journal article" date="2009" name="Int. J. Syst. Evol. Microbiol.">
        <title>Nocardioides caeni sp. nov., isolated from wastewater.</title>
        <authorList>
            <person name="Yoon J.H."/>
            <person name="Kang S.J."/>
            <person name="Park S."/>
            <person name="Kim W."/>
            <person name="Oh T.K."/>
        </authorList>
    </citation>
    <scope>NUCLEOTIDE SEQUENCE [LARGE SCALE GENOMIC DNA]</scope>
    <source>
        <strain evidence="10 11">DSM 23134</strain>
    </source>
</reference>
<feature type="transmembrane region" description="Helical" evidence="8">
    <location>
        <begin position="32"/>
        <end position="53"/>
    </location>
</feature>
<feature type="region of interest" description="Disordered" evidence="7">
    <location>
        <begin position="57"/>
        <end position="127"/>
    </location>
</feature>
<dbReference type="PROSITE" id="PS52029">
    <property type="entry name" value="LD_TPASE"/>
    <property type="match status" value="1"/>
</dbReference>
<protein>
    <recommendedName>
        <fullName evidence="9">L,D-TPase catalytic domain-containing protein</fullName>
    </recommendedName>
</protein>